<evidence type="ECO:0000313" key="2">
    <source>
        <dbReference type="EMBL" id="SIT53917.1"/>
    </source>
</evidence>
<dbReference type="Pfam" id="PF06114">
    <property type="entry name" value="Peptidase_M78"/>
    <property type="match status" value="1"/>
</dbReference>
<dbReference type="RefSeq" id="WP_077374447.1">
    <property type="nucleotide sequence ID" value="NZ_FTPD01000006.1"/>
</dbReference>
<dbReference type="Proteomes" id="UP000188388">
    <property type="component" value="Unassembled WGS sequence"/>
</dbReference>
<organism evidence="2 3">
    <name type="scientific">Mesorhizobium prunaredense</name>
    <dbReference type="NCBI Taxonomy" id="1631249"/>
    <lineage>
        <taxon>Bacteria</taxon>
        <taxon>Pseudomonadati</taxon>
        <taxon>Pseudomonadota</taxon>
        <taxon>Alphaproteobacteria</taxon>
        <taxon>Hyphomicrobiales</taxon>
        <taxon>Phyllobacteriaceae</taxon>
        <taxon>Mesorhizobium</taxon>
    </lineage>
</organism>
<dbReference type="Gene3D" id="1.10.10.2910">
    <property type="match status" value="1"/>
</dbReference>
<feature type="domain" description="IrrE N-terminal-like" evidence="1">
    <location>
        <begin position="84"/>
        <end position="187"/>
    </location>
</feature>
<sequence length="306" mass="34412">MRNILLSRPTAADIETQVRKVLRGLGNPEPPLQLEDVRELLRLDRGYYSSRNDGFLREMISKLSVAGAQIIERPTLLLDAVRKFDLRALYLPDRKRILLDQSQPDAKQRWNEAHEIGHSLLPWHADLMLGDHEQSLTPGCHAQIEAEANYTAGQLLFLQERFVHAANDSVPSLSAVRDLKDDFGNTYTTTFWRYVEGAHTNLPMVGLIGAHPKRPSGTFSISRPFRYLIESPAFSAAFGGVTPAELHRAITSYCGPQRAGPLGCAELILPDNNGDPHVFFFESFSNTYDCLTLGIYRRRHSRVVGF</sequence>
<name>A0A1R3V1Z7_9HYPH</name>
<dbReference type="STRING" id="1631249.BQ8794_140062"/>
<dbReference type="EMBL" id="FTPD01000006">
    <property type="protein sequence ID" value="SIT53917.1"/>
    <property type="molecule type" value="Genomic_DNA"/>
</dbReference>
<dbReference type="AlphaFoldDB" id="A0A1R3V1Z7"/>
<reference evidence="3" key="1">
    <citation type="submission" date="2017-01" db="EMBL/GenBank/DDBJ databases">
        <authorList>
            <person name="Brunel B."/>
        </authorList>
    </citation>
    <scope>NUCLEOTIDE SEQUENCE [LARGE SCALE GENOMIC DNA]</scope>
</reference>
<proteinExistence type="predicted"/>
<dbReference type="InterPro" id="IPR010359">
    <property type="entry name" value="IrrE_HExxH"/>
</dbReference>
<gene>
    <name evidence="2" type="ORF">BQ8794_140062</name>
</gene>
<accession>A0A1R3V1Z7</accession>
<evidence type="ECO:0000313" key="3">
    <source>
        <dbReference type="Proteomes" id="UP000188388"/>
    </source>
</evidence>
<keyword evidence="3" id="KW-1185">Reference proteome</keyword>
<protein>
    <recommendedName>
        <fullName evidence="1">IrrE N-terminal-like domain-containing protein</fullName>
    </recommendedName>
</protein>
<evidence type="ECO:0000259" key="1">
    <source>
        <dbReference type="Pfam" id="PF06114"/>
    </source>
</evidence>